<dbReference type="SMART" id="SM00822">
    <property type="entry name" value="PKS_KR"/>
    <property type="match status" value="1"/>
</dbReference>
<dbReference type="InterPro" id="IPR057326">
    <property type="entry name" value="KR_dom"/>
</dbReference>
<feature type="domain" description="Ketoreductase" evidence="4">
    <location>
        <begin position="11"/>
        <end position="178"/>
    </location>
</feature>
<evidence type="ECO:0000256" key="3">
    <source>
        <dbReference type="ARBA" id="ARBA00023027"/>
    </source>
</evidence>
<evidence type="ECO:0000259" key="4">
    <source>
        <dbReference type="SMART" id="SM00822"/>
    </source>
</evidence>
<dbReference type="InterPro" id="IPR036291">
    <property type="entry name" value="NAD(P)-bd_dom_sf"/>
</dbReference>
<dbReference type="PANTHER" id="PTHR24321:SF8">
    <property type="entry name" value="ESTRADIOL 17-BETA-DEHYDROGENASE 8-RELATED"/>
    <property type="match status" value="1"/>
</dbReference>
<reference evidence="5 6" key="2">
    <citation type="journal article" date="2012" name="Stand. Genomic Sci.">
        <title>Genome sequence of the moderately thermophilic, amino-acid-degrading and sulfur-reducing bacterium Thermovirga lienii type strain (Cas60314(T)).</title>
        <authorList>
            <person name="Goker M."/>
            <person name="Saunders E."/>
            <person name="Lapidus A."/>
            <person name="Nolan M."/>
            <person name="Lucas S."/>
            <person name="Hammon N."/>
            <person name="Deshpande S."/>
            <person name="Cheng J.F."/>
            <person name="Han C."/>
            <person name="Tapia R."/>
            <person name="Goodwin L.A."/>
            <person name="Pitluck S."/>
            <person name="Liolios K."/>
            <person name="Mavromatis K."/>
            <person name="Pagani I."/>
            <person name="Ivanova N."/>
            <person name="Mikhailova N."/>
            <person name="Pati A."/>
            <person name="Chen A."/>
            <person name="Palaniappan K."/>
            <person name="Land M."/>
            <person name="Chang Y.J."/>
            <person name="Jeffries C.D."/>
            <person name="Brambilla E.M."/>
            <person name="Rohde M."/>
            <person name="Spring S."/>
            <person name="Detter J.C."/>
            <person name="Woyke T."/>
            <person name="Bristow J."/>
            <person name="Eisen J.A."/>
            <person name="Markowitz V."/>
            <person name="Hugenholtz P."/>
            <person name="Kyrpides N.C."/>
            <person name="Klenk H.P."/>
        </authorList>
    </citation>
    <scope>NUCLEOTIDE SEQUENCE [LARGE SCALE GENOMIC DNA]</scope>
    <source>
        <strain evidence="6">ATCC BAA-1197 / DSM 17291 / Cas60314</strain>
    </source>
</reference>
<dbReference type="NCBIfam" id="NF005559">
    <property type="entry name" value="PRK07231.1"/>
    <property type="match status" value="1"/>
</dbReference>
<name>G7V658_THELD</name>
<dbReference type="CDD" id="cd05233">
    <property type="entry name" value="SDR_c"/>
    <property type="match status" value="1"/>
</dbReference>
<proteinExistence type="inferred from homology"/>
<dbReference type="PANTHER" id="PTHR24321">
    <property type="entry name" value="DEHYDROGENASES, SHORT CHAIN"/>
    <property type="match status" value="1"/>
</dbReference>
<dbReference type="PROSITE" id="PS00061">
    <property type="entry name" value="ADH_SHORT"/>
    <property type="match status" value="1"/>
</dbReference>
<dbReference type="InterPro" id="IPR020904">
    <property type="entry name" value="Sc_DH/Rdtase_CS"/>
</dbReference>
<keyword evidence="3" id="KW-0520">NAD</keyword>
<dbReference type="FunFam" id="3.40.50.720:FF:000084">
    <property type="entry name" value="Short-chain dehydrogenase reductase"/>
    <property type="match status" value="1"/>
</dbReference>
<dbReference type="OrthoDB" id="9803333at2"/>
<accession>G7V658</accession>
<protein>
    <submittedName>
        <fullName evidence="5">Short-chain dehydrogenase/reductase SDR</fullName>
    </submittedName>
</protein>
<keyword evidence="6" id="KW-1185">Reference proteome</keyword>
<dbReference type="STRING" id="580340.Tlie_1315"/>
<reference evidence="6" key="1">
    <citation type="submission" date="2011-10" db="EMBL/GenBank/DDBJ databases">
        <title>The complete genome of chromosome of Thermovirga lienii DSM 17291.</title>
        <authorList>
            <consortium name="US DOE Joint Genome Institute (JGI-PGF)"/>
            <person name="Lucas S."/>
            <person name="Copeland A."/>
            <person name="Lapidus A."/>
            <person name="Glavina del Rio T."/>
            <person name="Dalin E."/>
            <person name="Tice H."/>
            <person name="Bruce D."/>
            <person name="Goodwin L."/>
            <person name="Pitluck S."/>
            <person name="Peters L."/>
            <person name="Mikhailova N."/>
            <person name="Saunders E."/>
            <person name="Kyrpides N."/>
            <person name="Mavromatis K."/>
            <person name="Ivanova N."/>
            <person name="Last F.I."/>
            <person name="Brettin T."/>
            <person name="Detter J.C."/>
            <person name="Han C."/>
            <person name="Larimer F."/>
            <person name="Land M."/>
            <person name="Hauser L."/>
            <person name="Markowitz V."/>
            <person name="Cheng J.-F."/>
            <person name="Hugenholtz P."/>
            <person name="Woyke T."/>
            <person name="Wu D."/>
            <person name="Spring S."/>
            <person name="Schroeder M."/>
            <person name="Brambilla E.-M."/>
            <person name="Klenk H.-P."/>
            <person name="Eisen J.A."/>
        </authorList>
    </citation>
    <scope>NUCLEOTIDE SEQUENCE [LARGE SCALE GENOMIC DNA]</scope>
    <source>
        <strain evidence="6">ATCC BAA-1197 / DSM 17291 / Cas60314</strain>
    </source>
</reference>
<dbReference type="InterPro" id="IPR002347">
    <property type="entry name" value="SDR_fam"/>
</dbReference>
<evidence type="ECO:0000313" key="5">
    <source>
        <dbReference type="EMBL" id="AER67045.1"/>
    </source>
</evidence>
<dbReference type="Gene3D" id="3.40.50.720">
    <property type="entry name" value="NAD(P)-binding Rossmann-like Domain"/>
    <property type="match status" value="1"/>
</dbReference>
<evidence type="ECO:0000313" key="6">
    <source>
        <dbReference type="Proteomes" id="UP000005868"/>
    </source>
</evidence>
<dbReference type="PRINTS" id="PR00081">
    <property type="entry name" value="GDHRDH"/>
</dbReference>
<dbReference type="SUPFAM" id="SSF51735">
    <property type="entry name" value="NAD(P)-binding Rossmann-fold domains"/>
    <property type="match status" value="1"/>
</dbReference>
<evidence type="ECO:0000256" key="1">
    <source>
        <dbReference type="ARBA" id="ARBA00006484"/>
    </source>
</evidence>
<dbReference type="Pfam" id="PF13561">
    <property type="entry name" value="adh_short_C2"/>
    <property type="match status" value="1"/>
</dbReference>
<sequence length="254" mass="27067">MREELFSLSGKVAVVTGAASGIGRGCAEFLHEMGAAVAIVDVSRDKGEEVALKLKDRAKYFFCDVTAEQSCADMVQNVIDHFGGIDILVNCAGVIRRKSVVELEEKDWDAVLDVSLKGTFLVSKYVIPQMEKRGGGSIVNIGSGWGIKGGPKAAAYCAAKGGVVNLTRAMAIDHGPQNIRVNCVSPGDTDTPLLRDEARQLGIDENKWLEESAQRPLARLGEPLDIAMAVYFLASDLSRWITGANLVVDGGGTA</sequence>
<dbReference type="AlphaFoldDB" id="G7V658"/>
<dbReference type="HOGENOM" id="CLU_010194_1_0_0"/>
<dbReference type="PRINTS" id="PR00080">
    <property type="entry name" value="SDRFAMILY"/>
</dbReference>
<gene>
    <name evidence="5" type="ordered locus">Tlie_1315</name>
</gene>
<organism evidence="5 6">
    <name type="scientific">Thermovirga lienii (strain ATCC BAA-1197 / DSM 17291 / Cas60314)</name>
    <dbReference type="NCBI Taxonomy" id="580340"/>
    <lineage>
        <taxon>Bacteria</taxon>
        <taxon>Thermotogati</taxon>
        <taxon>Synergistota</taxon>
        <taxon>Synergistia</taxon>
        <taxon>Synergistales</taxon>
        <taxon>Thermovirgaceae</taxon>
        <taxon>Thermovirga</taxon>
    </lineage>
</organism>
<dbReference type="GO" id="GO:0016491">
    <property type="term" value="F:oxidoreductase activity"/>
    <property type="evidence" value="ECO:0007669"/>
    <property type="project" value="UniProtKB-KW"/>
</dbReference>
<dbReference type="KEGG" id="tli:Tlie_1315"/>
<dbReference type="eggNOG" id="COG1028">
    <property type="taxonomic scope" value="Bacteria"/>
</dbReference>
<evidence type="ECO:0000256" key="2">
    <source>
        <dbReference type="ARBA" id="ARBA00023002"/>
    </source>
</evidence>
<dbReference type="EMBL" id="CP003096">
    <property type="protein sequence ID" value="AER67045.1"/>
    <property type="molecule type" value="Genomic_DNA"/>
</dbReference>
<dbReference type="Proteomes" id="UP000005868">
    <property type="component" value="Chromosome"/>
</dbReference>
<keyword evidence="2" id="KW-0560">Oxidoreductase</keyword>
<comment type="similarity">
    <text evidence="1">Belongs to the short-chain dehydrogenases/reductases (SDR) family.</text>
</comment>